<name>A0A9D4ST92_RHISA</name>
<feature type="compositionally biased region" description="Basic residues" evidence="1">
    <location>
        <begin position="166"/>
        <end position="181"/>
    </location>
</feature>
<evidence type="ECO:0000256" key="1">
    <source>
        <dbReference type="SAM" id="MobiDB-lite"/>
    </source>
</evidence>
<feature type="compositionally biased region" description="Low complexity" evidence="1">
    <location>
        <begin position="42"/>
        <end position="58"/>
    </location>
</feature>
<gene>
    <name evidence="2" type="ORF">HPB52_003950</name>
</gene>
<reference evidence="2" key="2">
    <citation type="submission" date="2021-09" db="EMBL/GenBank/DDBJ databases">
        <authorList>
            <person name="Jia N."/>
            <person name="Wang J."/>
            <person name="Shi W."/>
            <person name="Du L."/>
            <person name="Sun Y."/>
            <person name="Zhan W."/>
            <person name="Jiang J."/>
            <person name="Wang Q."/>
            <person name="Zhang B."/>
            <person name="Ji P."/>
            <person name="Sakyi L.B."/>
            <person name="Cui X."/>
            <person name="Yuan T."/>
            <person name="Jiang B."/>
            <person name="Yang W."/>
            <person name="Lam T.T.-Y."/>
            <person name="Chang Q."/>
            <person name="Ding S."/>
            <person name="Wang X."/>
            <person name="Zhu J."/>
            <person name="Ruan X."/>
            <person name="Zhao L."/>
            <person name="Wei J."/>
            <person name="Que T."/>
            <person name="Du C."/>
            <person name="Cheng J."/>
            <person name="Dai P."/>
            <person name="Han X."/>
            <person name="Huang E."/>
            <person name="Gao Y."/>
            <person name="Liu J."/>
            <person name="Shao H."/>
            <person name="Ye R."/>
            <person name="Li L."/>
            <person name="Wei W."/>
            <person name="Wang X."/>
            <person name="Wang C."/>
            <person name="Huo Q."/>
            <person name="Li W."/>
            <person name="Guo W."/>
            <person name="Chen H."/>
            <person name="Chen S."/>
            <person name="Zhou L."/>
            <person name="Zhou L."/>
            <person name="Ni X."/>
            <person name="Tian J."/>
            <person name="Zhou Y."/>
            <person name="Sheng Y."/>
            <person name="Liu T."/>
            <person name="Pan Y."/>
            <person name="Xia L."/>
            <person name="Li J."/>
            <person name="Zhao F."/>
            <person name="Cao W."/>
        </authorList>
    </citation>
    <scope>NUCLEOTIDE SEQUENCE</scope>
    <source>
        <strain evidence="2">Rsan-2018</strain>
        <tissue evidence="2">Larvae</tissue>
    </source>
</reference>
<protein>
    <submittedName>
        <fullName evidence="2">Uncharacterized protein</fullName>
    </submittedName>
</protein>
<dbReference type="AlphaFoldDB" id="A0A9D4ST92"/>
<proteinExistence type="predicted"/>
<feature type="compositionally biased region" description="Acidic residues" evidence="1">
    <location>
        <begin position="74"/>
        <end position="88"/>
    </location>
</feature>
<feature type="compositionally biased region" description="Polar residues" evidence="1">
    <location>
        <begin position="196"/>
        <end position="217"/>
    </location>
</feature>
<keyword evidence="3" id="KW-1185">Reference proteome</keyword>
<evidence type="ECO:0000313" key="2">
    <source>
        <dbReference type="EMBL" id="KAH7946738.1"/>
    </source>
</evidence>
<dbReference type="EMBL" id="JABSTV010001252">
    <property type="protein sequence ID" value="KAH7946738.1"/>
    <property type="molecule type" value="Genomic_DNA"/>
</dbReference>
<sequence>MAPRKRRKAYLDPGSVSRMPKSTKWLLDHPRDGAARAPRAHVPSPIASTRSSSTSPVKTRVDQICNESEHLDSTSEEDSDEDCSDFTDSEYANSDASVTPPASPFPASEDCFPTDNSAGPSCDPEGTDAYLCDPIIDGGTLTRARRSETAEDFRGLPAYLSSAKTSRARLPRQQTRSKRRRESSSDVDTVEAAPTLCTSPSDTATAEKNTANEGTEVTKNVEVARQTTEPYAVPRSFKSWKHTFVAWNGDFSATS</sequence>
<feature type="region of interest" description="Disordered" evidence="1">
    <location>
        <begin position="147"/>
        <end position="217"/>
    </location>
</feature>
<reference evidence="2" key="1">
    <citation type="journal article" date="2020" name="Cell">
        <title>Large-Scale Comparative Analyses of Tick Genomes Elucidate Their Genetic Diversity and Vector Capacities.</title>
        <authorList>
            <consortium name="Tick Genome and Microbiome Consortium (TIGMIC)"/>
            <person name="Jia N."/>
            <person name="Wang J."/>
            <person name="Shi W."/>
            <person name="Du L."/>
            <person name="Sun Y."/>
            <person name="Zhan W."/>
            <person name="Jiang J.F."/>
            <person name="Wang Q."/>
            <person name="Zhang B."/>
            <person name="Ji P."/>
            <person name="Bell-Sakyi L."/>
            <person name="Cui X.M."/>
            <person name="Yuan T.T."/>
            <person name="Jiang B.G."/>
            <person name="Yang W.F."/>
            <person name="Lam T.T."/>
            <person name="Chang Q.C."/>
            <person name="Ding S.J."/>
            <person name="Wang X.J."/>
            <person name="Zhu J.G."/>
            <person name="Ruan X.D."/>
            <person name="Zhao L."/>
            <person name="Wei J.T."/>
            <person name="Ye R.Z."/>
            <person name="Que T.C."/>
            <person name="Du C.H."/>
            <person name="Zhou Y.H."/>
            <person name="Cheng J.X."/>
            <person name="Dai P.F."/>
            <person name="Guo W.B."/>
            <person name="Han X.H."/>
            <person name="Huang E.J."/>
            <person name="Li L.F."/>
            <person name="Wei W."/>
            <person name="Gao Y.C."/>
            <person name="Liu J.Z."/>
            <person name="Shao H.Z."/>
            <person name="Wang X."/>
            <person name="Wang C.C."/>
            <person name="Yang T.C."/>
            <person name="Huo Q.B."/>
            <person name="Li W."/>
            <person name="Chen H.Y."/>
            <person name="Chen S.E."/>
            <person name="Zhou L.G."/>
            <person name="Ni X.B."/>
            <person name="Tian J.H."/>
            <person name="Sheng Y."/>
            <person name="Liu T."/>
            <person name="Pan Y.S."/>
            <person name="Xia L.Y."/>
            <person name="Li J."/>
            <person name="Zhao F."/>
            <person name="Cao W.C."/>
        </authorList>
    </citation>
    <scope>NUCLEOTIDE SEQUENCE</scope>
    <source>
        <strain evidence="2">Rsan-2018</strain>
    </source>
</reference>
<organism evidence="2 3">
    <name type="scientific">Rhipicephalus sanguineus</name>
    <name type="common">Brown dog tick</name>
    <name type="synonym">Ixodes sanguineus</name>
    <dbReference type="NCBI Taxonomy" id="34632"/>
    <lineage>
        <taxon>Eukaryota</taxon>
        <taxon>Metazoa</taxon>
        <taxon>Ecdysozoa</taxon>
        <taxon>Arthropoda</taxon>
        <taxon>Chelicerata</taxon>
        <taxon>Arachnida</taxon>
        <taxon>Acari</taxon>
        <taxon>Parasitiformes</taxon>
        <taxon>Ixodida</taxon>
        <taxon>Ixodoidea</taxon>
        <taxon>Ixodidae</taxon>
        <taxon>Rhipicephalinae</taxon>
        <taxon>Rhipicephalus</taxon>
        <taxon>Rhipicephalus</taxon>
    </lineage>
</organism>
<evidence type="ECO:0000313" key="3">
    <source>
        <dbReference type="Proteomes" id="UP000821837"/>
    </source>
</evidence>
<accession>A0A9D4ST92</accession>
<dbReference type="Proteomes" id="UP000821837">
    <property type="component" value="Chromosome 6"/>
</dbReference>
<feature type="region of interest" description="Disordered" evidence="1">
    <location>
        <begin position="1"/>
        <end position="129"/>
    </location>
</feature>
<comment type="caution">
    <text evidence="2">The sequence shown here is derived from an EMBL/GenBank/DDBJ whole genome shotgun (WGS) entry which is preliminary data.</text>
</comment>